<evidence type="ECO:0008006" key="4">
    <source>
        <dbReference type="Google" id="ProtNLM"/>
    </source>
</evidence>
<dbReference type="STRING" id="580166.AUP43_02515"/>
<dbReference type="AlphaFoldDB" id="A0A154W1S5"/>
<dbReference type="Proteomes" id="UP000076400">
    <property type="component" value="Unassembled WGS sequence"/>
</dbReference>
<keyword evidence="3" id="KW-1185">Reference proteome</keyword>
<evidence type="ECO:0000313" key="2">
    <source>
        <dbReference type="EMBL" id="KZD07413.1"/>
    </source>
</evidence>
<dbReference type="RefSeq" id="WP_067557085.1">
    <property type="nucleotide sequence ID" value="NZ_LPXN01000116.1"/>
</dbReference>
<feature type="signal peptide" evidence="1">
    <location>
        <begin position="1"/>
        <end position="26"/>
    </location>
</feature>
<organism evidence="2 3">
    <name type="scientific">Oceanibaculum pacificum</name>
    <dbReference type="NCBI Taxonomy" id="580166"/>
    <lineage>
        <taxon>Bacteria</taxon>
        <taxon>Pseudomonadati</taxon>
        <taxon>Pseudomonadota</taxon>
        <taxon>Alphaproteobacteria</taxon>
        <taxon>Rhodospirillales</taxon>
        <taxon>Oceanibaculaceae</taxon>
        <taxon>Oceanibaculum</taxon>
    </lineage>
</organism>
<dbReference type="PROSITE" id="PS51318">
    <property type="entry name" value="TAT"/>
    <property type="match status" value="1"/>
</dbReference>
<sequence length="340" mass="36712">MRTLLSRSRRAILAGLVAVTAATLFAAPSHAEGTIRIVEQFGISYLPFHVIRDQDLLKKHGAAQGIEIKTEWQRVSGGAAANDALLSGSVDIVSAGVGPLLTIWDRTKGRADVKGIAAGIAAPFYLVSNNPKVKTLADFTEADKIALPSVTVSVQARTLQIAAAKAFGKDKFDALDKLTVSLPHPDATQALLSGSGTITGYFSSAPFQYQVLKDPKIHKVLDSYEVLGGPATSVTIYTTAKYREENPKTYKAFLAALDEASRWIHANHDAAADTYIRVTGSKLDKALILSIVSDPQISFDPTPLRTEIYADFLHEIGAIKNKASSWKDYFFPDIHDRTGS</sequence>
<accession>A0A154W1S5</accession>
<dbReference type="Gene3D" id="3.40.190.10">
    <property type="entry name" value="Periplasmic binding protein-like II"/>
    <property type="match status" value="2"/>
</dbReference>
<dbReference type="Pfam" id="PF13379">
    <property type="entry name" value="NMT1_2"/>
    <property type="match status" value="1"/>
</dbReference>
<dbReference type="PANTHER" id="PTHR30024">
    <property type="entry name" value="ALIPHATIC SULFONATES-BINDING PROTEIN-RELATED"/>
    <property type="match status" value="1"/>
</dbReference>
<comment type="caution">
    <text evidence="2">The sequence shown here is derived from an EMBL/GenBank/DDBJ whole genome shotgun (WGS) entry which is preliminary data.</text>
</comment>
<dbReference type="SUPFAM" id="SSF53850">
    <property type="entry name" value="Periplasmic binding protein-like II"/>
    <property type="match status" value="1"/>
</dbReference>
<gene>
    <name evidence="2" type="ORF">AUP43_02515</name>
</gene>
<dbReference type="OrthoDB" id="6788250at2"/>
<evidence type="ECO:0000256" key="1">
    <source>
        <dbReference type="SAM" id="SignalP"/>
    </source>
</evidence>
<reference evidence="2 3" key="1">
    <citation type="submission" date="2015-12" db="EMBL/GenBank/DDBJ databases">
        <title>Genome sequence of Oceanibaculum pacificum MCCC 1A02656.</title>
        <authorList>
            <person name="Lu L."/>
            <person name="Lai Q."/>
            <person name="Shao Z."/>
            <person name="Qian P."/>
        </authorList>
    </citation>
    <scope>NUCLEOTIDE SEQUENCE [LARGE SCALE GENOMIC DNA]</scope>
    <source>
        <strain evidence="2 3">MCCC 1A02656</strain>
    </source>
</reference>
<dbReference type="PANTHER" id="PTHR30024:SF2">
    <property type="entry name" value="ABC TRANSPORTER SUBSTRATE-BINDING PROTEIN"/>
    <property type="match status" value="1"/>
</dbReference>
<feature type="chain" id="PRO_5007602151" description="Nitrate ABC transporter substrate-binding protein" evidence="1">
    <location>
        <begin position="27"/>
        <end position="340"/>
    </location>
</feature>
<name>A0A154W1S5_9PROT</name>
<dbReference type="EMBL" id="LPXN01000116">
    <property type="protein sequence ID" value="KZD07413.1"/>
    <property type="molecule type" value="Genomic_DNA"/>
</dbReference>
<evidence type="ECO:0000313" key="3">
    <source>
        <dbReference type="Proteomes" id="UP000076400"/>
    </source>
</evidence>
<proteinExistence type="predicted"/>
<keyword evidence="1" id="KW-0732">Signal</keyword>
<dbReference type="InterPro" id="IPR006311">
    <property type="entry name" value="TAT_signal"/>
</dbReference>
<protein>
    <recommendedName>
        <fullName evidence="4">Nitrate ABC transporter substrate-binding protein</fullName>
    </recommendedName>
</protein>